<dbReference type="RefSeq" id="WP_071150627.1">
    <property type="nucleotide sequence ID" value="NZ_JACSPP010000005.1"/>
</dbReference>
<sequence>MEYELNKGIGQSAEFKGLKAQYLFIFAGGLLAVFVVFIVMYMAGTGQWVCIAFGAVSASILVWLTFRLNAKYGEHGLMKRLAKRQHPRYLINRISVRKLFTPKRSL</sequence>
<evidence type="ECO:0000256" key="1">
    <source>
        <dbReference type="SAM" id="Phobius"/>
    </source>
</evidence>
<protein>
    <submittedName>
        <fullName evidence="2">DUF4133 domain-containing protein</fullName>
    </submittedName>
</protein>
<feature type="transmembrane region" description="Helical" evidence="1">
    <location>
        <begin position="21"/>
        <end position="42"/>
    </location>
</feature>
<accession>A0ABR8Y596</accession>
<evidence type="ECO:0000313" key="3">
    <source>
        <dbReference type="Proteomes" id="UP000620874"/>
    </source>
</evidence>
<reference evidence="2 3" key="1">
    <citation type="submission" date="2020-08" db="EMBL/GenBank/DDBJ databases">
        <title>A Genomic Blueprint of the Chicken Gut Microbiome.</title>
        <authorList>
            <person name="Gilroy R."/>
            <person name="Ravi A."/>
            <person name="Getino M."/>
            <person name="Pursley I."/>
            <person name="Horton D.L."/>
            <person name="Alikhan N.-F."/>
            <person name="Baker D."/>
            <person name="Gharbi K."/>
            <person name="Hall N."/>
            <person name="Watson M."/>
            <person name="Adriaenssens E.M."/>
            <person name="Foster-Nyarko E."/>
            <person name="Jarju S."/>
            <person name="Secka A."/>
            <person name="Antonio M."/>
            <person name="Oren A."/>
            <person name="Chaudhuri R."/>
            <person name="La Ragione R.M."/>
            <person name="Hildebrand F."/>
            <person name="Pallen M.J."/>
        </authorList>
    </citation>
    <scope>NUCLEOTIDE SEQUENCE [LARGE SCALE GENOMIC DNA]</scope>
    <source>
        <strain evidence="2 3">Sa1CVN1</strain>
    </source>
</reference>
<proteinExistence type="predicted"/>
<keyword evidence="1" id="KW-1133">Transmembrane helix</keyword>
<gene>
    <name evidence="2" type="ORF">H9625_02750</name>
</gene>
<keyword evidence="3" id="KW-1185">Reference proteome</keyword>
<dbReference type="EMBL" id="JACSPP010000005">
    <property type="protein sequence ID" value="MBD8039380.1"/>
    <property type="molecule type" value="Genomic_DNA"/>
</dbReference>
<name>A0ABR8Y596_9BACT</name>
<feature type="transmembrane region" description="Helical" evidence="1">
    <location>
        <begin position="48"/>
        <end position="70"/>
    </location>
</feature>
<keyword evidence="1" id="KW-0812">Transmembrane</keyword>
<comment type="caution">
    <text evidence="2">The sequence shown here is derived from an EMBL/GenBank/DDBJ whole genome shotgun (WGS) entry which is preliminary data.</text>
</comment>
<evidence type="ECO:0000313" key="2">
    <source>
        <dbReference type="EMBL" id="MBD8039380.1"/>
    </source>
</evidence>
<keyword evidence="1" id="KW-0472">Membrane</keyword>
<dbReference type="InterPro" id="IPR025407">
    <property type="entry name" value="DUF4133"/>
</dbReference>
<dbReference type="Pfam" id="PF13571">
    <property type="entry name" value="DUF4133"/>
    <property type="match status" value="1"/>
</dbReference>
<organism evidence="2 3">
    <name type="scientific">Phocaeicola intestinalis</name>
    <dbReference type="NCBI Taxonomy" id="2762212"/>
    <lineage>
        <taxon>Bacteria</taxon>
        <taxon>Pseudomonadati</taxon>
        <taxon>Bacteroidota</taxon>
        <taxon>Bacteroidia</taxon>
        <taxon>Bacteroidales</taxon>
        <taxon>Bacteroidaceae</taxon>
        <taxon>Phocaeicola</taxon>
    </lineage>
</organism>
<dbReference type="Proteomes" id="UP000620874">
    <property type="component" value="Unassembled WGS sequence"/>
</dbReference>